<dbReference type="RefSeq" id="WP_106252022.1">
    <property type="nucleotide sequence ID" value="NZ_PVZC01000009.1"/>
</dbReference>
<dbReference type="AlphaFoldDB" id="A0A2T0PVX6"/>
<evidence type="ECO:0000313" key="3">
    <source>
        <dbReference type="Proteomes" id="UP000237846"/>
    </source>
</evidence>
<organism evidence="2 3">
    <name type="scientific">Allonocardiopsis opalescens</name>
    <dbReference type="NCBI Taxonomy" id="1144618"/>
    <lineage>
        <taxon>Bacteria</taxon>
        <taxon>Bacillati</taxon>
        <taxon>Actinomycetota</taxon>
        <taxon>Actinomycetes</taxon>
        <taxon>Streptosporangiales</taxon>
        <taxon>Allonocardiopsis</taxon>
    </lineage>
</organism>
<protein>
    <submittedName>
        <fullName evidence="2">Carbohydrate ABC transporter substrate-binding protein (CUT1 family)</fullName>
    </submittedName>
</protein>
<sequence length="440" mass="46748">MRTRGPARARSRGARTALRLAAAAAALPLLAATACAPGTGGGEEGGDGDVTLTVWSWRPEDAAGYERIFDVYEEQHPGVTVEFEGHQNTEYPAILQTGLTRSSGGPDVVQLKPYGPIQAFIGAGQLVPLDDHVDLSDWAPEVVDSARGREDGGLYGVPFAVQTLHVLYNPAIFAEHDLAPPETWEDMVAAAETLQEAGVIPFATSAQEPWVLAILREVFGATRTGGEEFAQRVLTGETDFTDPDYVGALEVTAGLEPFFPEDSTAVSYTDAQTLFTSGEAAMYPGGAYELAPFQQANPELEIAFFDAPPAPDAAVDHALTPGFSDGSYGVNAASANQEAAIELVQWMATEEFGQLFSDELRQISTVPGVTPADPLLADMSAAYADHGTPYMMSVHFGYGDPLGRDAEGQALADMILGNATGEEAGERVQEEISAWFEPSR</sequence>
<gene>
    <name evidence="2" type="ORF">CLV72_109306</name>
</gene>
<accession>A0A2T0PVX6</accession>
<keyword evidence="1" id="KW-0732">Signal</keyword>
<comment type="caution">
    <text evidence="2">The sequence shown here is derived from an EMBL/GenBank/DDBJ whole genome shotgun (WGS) entry which is preliminary data.</text>
</comment>
<dbReference type="InterPro" id="IPR006059">
    <property type="entry name" value="SBP"/>
</dbReference>
<dbReference type="InterPro" id="IPR050490">
    <property type="entry name" value="Bact_solute-bd_prot1"/>
</dbReference>
<reference evidence="2 3" key="1">
    <citation type="submission" date="2018-03" db="EMBL/GenBank/DDBJ databases">
        <title>Genomic Encyclopedia of Archaeal and Bacterial Type Strains, Phase II (KMG-II): from individual species to whole genera.</title>
        <authorList>
            <person name="Goeker M."/>
        </authorList>
    </citation>
    <scope>NUCLEOTIDE SEQUENCE [LARGE SCALE GENOMIC DNA]</scope>
    <source>
        <strain evidence="2 3">DSM 45601</strain>
    </source>
</reference>
<dbReference type="PROSITE" id="PS51257">
    <property type="entry name" value="PROKAR_LIPOPROTEIN"/>
    <property type="match status" value="1"/>
</dbReference>
<name>A0A2T0PVX6_9ACTN</name>
<proteinExistence type="predicted"/>
<dbReference type="Gene3D" id="3.40.190.10">
    <property type="entry name" value="Periplasmic binding protein-like II"/>
    <property type="match status" value="2"/>
</dbReference>
<dbReference type="PANTHER" id="PTHR43649">
    <property type="entry name" value="ARABINOSE-BINDING PROTEIN-RELATED"/>
    <property type="match status" value="1"/>
</dbReference>
<dbReference type="Proteomes" id="UP000237846">
    <property type="component" value="Unassembled WGS sequence"/>
</dbReference>
<dbReference type="SUPFAM" id="SSF53850">
    <property type="entry name" value="Periplasmic binding protein-like II"/>
    <property type="match status" value="1"/>
</dbReference>
<evidence type="ECO:0000256" key="1">
    <source>
        <dbReference type="SAM" id="SignalP"/>
    </source>
</evidence>
<feature type="signal peptide" evidence="1">
    <location>
        <begin position="1"/>
        <end position="31"/>
    </location>
</feature>
<keyword evidence="3" id="KW-1185">Reference proteome</keyword>
<dbReference type="EMBL" id="PVZC01000009">
    <property type="protein sequence ID" value="PRX95695.1"/>
    <property type="molecule type" value="Genomic_DNA"/>
</dbReference>
<feature type="chain" id="PRO_5039297663" evidence="1">
    <location>
        <begin position="32"/>
        <end position="440"/>
    </location>
</feature>
<dbReference type="OrthoDB" id="8317736at2"/>
<dbReference type="Pfam" id="PF01547">
    <property type="entry name" value="SBP_bac_1"/>
    <property type="match status" value="1"/>
</dbReference>
<evidence type="ECO:0000313" key="2">
    <source>
        <dbReference type="EMBL" id="PRX95695.1"/>
    </source>
</evidence>